<protein>
    <submittedName>
        <fullName evidence="15">Respiratory nitrate reductase subunit gamma</fullName>
    </submittedName>
</protein>
<feature type="transmembrane region" description="Helical" evidence="13">
    <location>
        <begin position="181"/>
        <end position="203"/>
    </location>
</feature>
<dbReference type="SUPFAM" id="SSF103501">
    <property type="entry name" value="Respiratory nitrate reductase 1 gamma chain"/>
    <property type="match status" value="1"/>
</dbReference>
<evidence type="ECO:0000256" key="12">
    <source>
        <dbReference type="ARBA" id="ARBA00023136"/>
    </source>
</evidence>
<feature type="transmembrane region" description="Helical" evidence="13">
    <location>
        <begin position="44"/>
        <end position="64"/>
    </location>
</feature>
<comment type="subcellular location">
    <subcellularLocation>
        <location evidence="1">Cell membrane</location>
        <topology evidence="1">Multi-pass membrane protein</topology>
    </subcellularLocation>
</comment>
<keyword evidence="11" id="KW-0534">Nitrate assimilation</keyword>
<keyword evidence="5 13" id="KW-0812">Transmembrane</keyword>
<dbReference type="InterPro" id="IPR036197">
    <property type="entry name" value="NarG-like_sf"/>
</dbReference>
<keyword evidence="6" id="KW-0479">Metal-binding</keyword>
<evidence type="ECO:0000256" key="7">
    <source>
        <dbReference type="ARBA" id="ARBA00022982"/>
    </source>
</evidence>
<feature type="transmembrane region" description="Helical" evidence="13">
    <location>
        <begin position="128"/>
        <end position="149"/>
    </location>
</feature>
<evidence type="ECO:0000256" key="2">
    <source>
        <dbReference type="ARBA" id="ARBA00022448"/>
    </source>
</evidence>
<evidence type="ECO:0000256" key="11">
    <source>
        <dbReference type="ARBA" id="ARBA00023063"/>
    </source>
</evidence>
<keyword evidence="9" id="KW-0560">Oxidoreductase</keyword>
<keyword evidence="2" id="KW-0813">Transport</keyword>
<dbReference type="PANTHER" id="PTHR30598">
    <property type="entry name" value="NITRATE REDUCTASE PRIVATE CHAPERONE, REDOX ENZYME MATURATION PROTEIN REMP FAMILY"/>
    <property type="match status" value="1"/>
</dbReference>
<dbReference type="NCBIfam" id="TIGR00351">
    <property type="entry name" value="narI"/>
    <property type="match status" value="1"/>
</dbReference>
<evidence type="ECO:0000256" key="6">
    <source>
        <dbReference type="ARBA" id="ARBA00022723"/>
    </source>
</evidence>
<keyword evidence="4" id="KW-0349">Heme</keyword>
<feature type="transmembrane region" description="Helical" evidence="13">
    <location>
        <begin position="6"/>
        <end position="23"/>
    </location>
</feature>
<evidence type="ECO:0000256" key="9">
    <source>
        <dbReference type="ARBA" id="ARBA00023002"/>
    </source>
</evidence>
<feature type="domain" description="NarG-like" evidence="14">
    <location>
        <begin position="2"/>
        <end position="223"/>
    </location>
</feature>
<reference evidence="16" key="1">
    <citation type="journal article" date="2019" name="Int. J. Syst. Evol. Microbiol.">
        <title>The Global Catalogue of Microorganisms (GCM) 10K type strain sequencing project: providing services to taxonomists for standard genome sequencing and annotation.</title>
        <authorList>
            <consortium name="The Broad Institute Genomics Platform"/>
            <consortium name="The Broad Institute Genome Sequencing Center for Infectious Disease"/>
            <person name="Wu L."/>
            <person name="Ma J."/>
        </authorList>
    </citation>
    <scope>NUCLEOTIDE SEQUENCE [LARGE SCALE GENOMIC DNA]</scope>
    <source>
        <strain evidence="16">KCTC 33576</strain>
    </source>
</reference>
<feature type="transmembrane region" description="Helical" evidence="13">
    <location>
        <begin position="84"/>
        <end position="108"/>
    </location>
</feature>
<keyword evidence="10" id="KW-0408">Iron</keyword>
<dbReference type="PANTHER" id="PTHR30598:SF3">
    <property type="entry name" value="RESPIRATORY NITRATE REDUCTASE 1 GAMMA CHAIN"/>
    <property type="match status" value="1"/>
</dbReference>
<evidence type="ECO:0000259" key="14">
    <source>
        <dbReference type="Pfam" id="PF02665"/>
    </source>
</evidence>
<comment type="caution">
    <text evidence="15">The sequence shown here is derived from an EMBL/GenBank/DDBJ whole genome shotgun (WGS) entry which is preliminary data.</text>
</comment>
<evidence type="ECO:0000256" key="5">
    <source>
        <dbReference type="ARBA" id="ARBA00022692"/>
    </source>
</evidence>
<dbReference type="EMBL" id="JBHUOP010000001">
    <property type="protein sequence ID" value="MFD2839519.1"/>
    <property type="molecule type" value="Genomic_DNA"/>
</dbReference>
<keyword evidence="12 13" id="KW-0472">Membrane</keyword>
<dbReference type="InterPro" id="IPR003816">
    <property type="entry name" value="Nitrate_red_gam"/>
</dbReference>
<dbReference type="RefSeq" id="WP_377464999.1">
    <property type="nucleotide sequence ID" value="NZ_JBHUOP010000001.1"/>
</dbReference>
<organism evidence="15 16">
    <name type="scientific">Populibacterium corticicola</name>
    <dbReference type="NCBI Taxonomy" id="1812826"/>
    <lineage>
        <taxon>Bacteria</taxon>
        <taxon>Bacillati</taxon>
        <taxon>Actinomycetota</taxon>
        <taxon>Actinomycetes</taxon>
        <taxon>Micrococcales</taxon>
        <taxon>Jonesiaceae</taxon>
        <taxon>Populibacterium</taxon>
    </lineage>
</organism>
<accession>A0ABW5XDN5</accession>
<evidence type="ECO:0000256" key="4">
    <source>
        <dbReference type="ARBA" id="ARBA00022617"/>
    </source>
</evidence>
<evidence type="ECO:0000256" key="13">
    <source>
        <dbReference type="SAM" id="Phobius"/>
    </source>
</evidence>
<keyword evidence="7" id="KW-0249">Electron transport</keyword>
<proteinExistence type="predicted"/>
<evidence type="ECO:0000256" key="3">
    <source>
        <dbReference type="ARBA" id="ARBA00022475"/>
    </source>
</evidence>
<keyword evidence="16" id="KW-1185">Reference proteome</keyword>
<sequence>MNTFLYVVFPYVCLAIFIVGHIWRYRHDQYGWTTRTSQVLENRWLRLGSPLFHFGALFAILGHVGGLLIPPSWTRFVGISDHTYHVVAVAAGTVAGIFLSVGLVILLIRRFWYSERIKVVTTGWDYVLYVLLTAEIFVGMWQTVAINVFGEGYEYRGTISVWFRQLFILQPDSSLVSGAPFWYQLHIVLACLMLAVWPFTRLVHVWSIPIMYMTRPFVVYRRRFEPDVSPTLKQPVKR</sequence>
<evidence type="ECO:0000313" key="15">
    <source>
        <dbReference type="EMBL" id="MFD2839519.1"/>
    </source>
</evidence>
<evidence type="ECO:0000256" key="8">
    <source>
        <dbReference type="ARBA" id="ARBA00022989"/>
    </source>
</evidence>
<dbReference type="Proteomes" id="UP001597391">
    <property type="component" value="Unassembled WGS sequence"/>
</dbReference>
<dbReference type="InterPro" id="IPR051936">
    <property type="entry name" value="Heme-iron_electron_transfer"/>
</dbReference>
<gene>
    <name evidence="15" type="primary">narI</name>
    <name evidence="15" type="ORF">ACFSYH_02935</name>
</gene>
<evidence type="ECO:0000313" key="16">
    <source>
        <dbReference type="Proteomes" id="UP001597391"/>
    </source>
</evidence>
<dbReference type="Gene3D" id="1.20.950.20">
    <property type="entry name" value="Transmembrane di-heme cytochromes, Chain C"/>
    <property type="match status" value="1"/>
</dbReference>
<evidence type="ECO:0000256" key="10">
    <source>
        <dbReference type="ARBA" id="ARBA00023004"/>
    </source>
</evidence>
<dbReference type="InterPro" id="IPR023234">
    <property type="entry name" value="NarG-like_domain"/>
</dbReference>
<dbReference type="Pfam" id="PF02665">
    <property type="entry name" value="Nitrate_red_gam"/>
    <property type="match status" value="1"/>
</dbReference>
<keyword evidence="8 13" id="KW-1133">Transmembrane helix</keyword>
<name>A0ABW5XDN5_9MICO</name>
<evidence type="ECO:0000256" key="1">
    <source>
        <dbReference type="ARBA" id="ARBA00004651"/>
    </source>
</evidence>
<keyword evidence="3" id="KW-1003">Cell membrane</keyword>